<reference evidence="1 2" key="1">
    <citation type="journal article" date="2019" name="Sci. Rep.">
        <title>Orb-weaving spider Araneus ventricosus genome elucidates the spidroin gene catalogue.</title>
        <authorList>
            <person name="Kono N."/>
            <person name="Nakamura H."/>
            <person name="Ohtoshi R."/>
            <person name="Moran D.A.P."/>
            <person name="Shinohara A."/>
            <person name="Yoshida Y."/>
            <person name="Fujiwara M."/>
            <person name="Mori M."/>
            <person name="Tomita M."/>
            <person name="Arakawa K."/>
        </authorList>
    </citation>
    <scope>NUCLEOTIDE SEQUENCE [LARGE SCALE GENOMIC DNA]</scope>
</reference>
<protein>
    <recommendedName>
        <fullName evidence="3">HTH CENPB-type domain-containing protein</fullName>
    </recommendedName>
</protein>
<evidence type="ECO:0000313" key="1">
    <source>
        <dbReference type="EMBL" id="GBM86176.1"/>
    </source>
</evidence>
<sequence length="92" mass="10396">MKIRNSTYPEVEECVRKWFVQCRDQNLPKLCGESASVDASSCGEWLPSLLKDYKADDVFNADENGLFFQCLLNKTAALKVKNAMVANRVSFV</sequence>
<evidence type="ECO:0000313" key="2">
    <source>
        <dbReference type="Proteomes" id="UP000499080"/>
    </source>
</evidence>
<keyword evidence="2" id="KW-1185">Reference proteome</keyword>
<dbReference type="Proteomes" id="UP000499080">
    <property type="component" value="Unassembled WGS sequence"/>
</dbReference>
<proteinExistence type="predicted"/>
<dbReference type="AlphaFoldDB" id="A0A4Y2JAD0"/>
<evidence type="ECO:0008006" key="3">
    <source>
        <dbReference type="Google" id="ProtNLM"/>
    </source>
</evidence>
<dbReference type="EMBL" id="BGPR01003291">
    <property type="protein sequence ID" value="GBM86176.1"/>
    <property type="molecule type" value="Genomic_DNA"/>
</dbReference>
<comment type="caution">
    <text evidence="1">The sequence shown here is derived from an EMBL/GenBank/DDBJ whole genome shotgun (WGS) entry which is preliminary data.</text>
</comment>
<gene>
    <name evidence="1" type="ORF">AVEN_48188_1</name>
</gene>
<dbReference type="OrthoDB" id="74831at2759"/>
<accession>A0A4Y2JAD0</accession>
<organism evidence="1 2">
    <name type="scientific">Araneus ventricosus</name>
    <name type="common">Orbweaver spider</name>
    <name type="synonym">Epeira ventricosa</name>
    <dbReference type="NCBI Taxonomy" id="182803"/>
    <lineage>
        <taxon>Eukaryota</taxon>
        <taxon>Metazoa</taxon>
        <taxon>Ecdysozoa</taxon>
        <taxon>Arthropoda</taxon>
        <taxon>Chelicerata</taxon>
        <taxon>Arachnida</taxon>
        <taxon>Araneae</taxon>
        <taxon>Araneomorphae</taxon>
        <taxon>Entelegynae</taxon>
        <taxon>Araneoidea</taxon>
        <taxon>Araneidae</taxon>
        <taxon>Araneus</taxon>
    </lineage>
</organism>
<name>A0A4Y2JAD0_ARAVE</name>